<dbReference type="PROSITE" id="PS50005">
    <property type="entry name" value="TPR"/>
    <property type="match status" value="5"/>
</dbReference>
<accession>A0ABT8LAI8</accession>
<evidence type="ECO:0000256" key="2">
    <source>
        <dbReference type="ARBA" id="ARBA00022803"/>
    </source>
</evidence>
<dbReference type="SUPFAM" id="SSF81901">
    <property type="entry name" value="HCP-like"/>
    <property type="match status" value="1"/>
</dbReference>
<keyword evidence="1" id="KW-0677">Repeat</keyword>
<keyword evidence="4" id="KW-0175">Coiled coil</keyword>
<evidence type="ECO:0000313" key="7">
    <source>
        <dbReference type="EMBL" id="MDN5214688.1"/>
    </source>
</evidence>
<feature type="repeat" description="TPR" evidence="3">
    <location>
        <begin position="152"/>
        <end position="185"/>
    </location>
</feature>
<dbReference type="SUPFAM" id="SSF48452">
    <property type="entry name" value="TPR-like"/>
    <property type="match status" value="2"/>
</dbReference>
<dbReference type="SMART" id="SM00028">
    <property type="entry name" value="TPR"/>
    <property type="match status" value="8"/>
</dbReference>
<dbReference type="Pfam" id="PF12770">
    <property type="entry name" value="CHAT"/>
    <property type="match status" value="1"/>
</dbReference>
<dbReference type="InterPro" id="IPR011990">
    <property type="entry name" value="TPR-like_helical_dom_sf"/>
</dbReference>
<protein>
    <submittedName>
        <fullName evidence="7">CHAT domain-containing protein</fullName>
    </submittedName>
</protein>
<feature type="coiled-coil region" evidence="4">
    <location>
        <begin position="576"/>
        <end position="603"/>
    </location>
</feature>
<dbReference type="InterPro" id="IPR019734">
    <property type="entry name" value="TPR_rpt"/>
</dbReference>
<keyword evidence="5" id="KW-0472">Membrane</keyword>
<feature type="domain" description="CHAT" evidence="6">
    <location>
        <begin position="718"/>
        <end position="1023"/>
    </location>
</feature>
<dbReference type="Pfam" id="PF13181">
    <property type="entry name" value="TPR_8"/>
    <property type="match status" value="1"/>
</dbReference>
<keyword evidence="8" id="KW-1185">Reference proteome</keyword>
<evidence type="ECO:0000256" key="5">
    <source>
        <dbReference type="SAM" id="Phobius"/>
    </source>
</evidence>
<dbReference type="Gene3D" id="1.25.40.10">
    <property type="entry name" value="Tetratricopeptide repeat domain"/>
    <property type="match status" value="4"/>
</dbReference>
<keyword evidence="2 3" id="KW-0802">TPR repeat</keyword>
<feature type="transmembrane region" description="Helical" evidence="5">
    <location>
        <begin position="1036"/>
        <end position="1056"/>
    </location>
</feature>
<comment type="caution">
    <text evidence="7">The sequence shown here is derived from an EMBL/GenBank/DDBJ whole genome shotgun (WGS) entry which is preliminary data.</text>
</comment>
<dbReference type="EMBL" id="JAUJEB010000005">
    <property type="protein sequence ID" value="MDN5214688.1"/>
    <property type="molecule type" value="Genomic_DNA"/>
</dbReference>
<dbReference type="InterPro" id="IPR024983">
    <property type="entry name" value="CHAT_dom"/>
</dbReference>
<proteinExistence type="predicted"/>
<keyword evidence="5" id="KW-0812">Transmembrane</keyword>
<dbReference type="RefSeq" id="WP_346760027.1">
    <property type="nucleotide sequence ID" value="NZ_JAUJEB010000005.1"/>
</dbReference>
<feature type="repeat" description="TPR" evidence="3">
    <location>
        <begin position="111"/>
        <end position="144"/>
    </location>
</feature>
<organism evidence="7 8">
    <name type="scientific">Agaribacillus aureus</name>
    <dbReference type="NCBI Taxonomy" id="3051825"/>
    <lineage>
        <taxon>Bacteria</taxon>
        <taxon>Pseudomonadati</taxon>
        <taxon>Bacteroidota</taxon>
        <taxon>Cytophagia</taxon>
        <taxon>Cytophagales</taxon>
        <taxon>Splendidivirgaceae</taxon>
        <taxon>Agaribacillus</taxon>
    </lineage>
</organism>
<sequence length="1072" mass="123583">MIERMIIVLWLFYPTLSQSALSQDTGATSANEYVRTAEMLITSNIDSAIFYYKKAAVIFKNNGDWGDYIRCRNEIGYNYYILSEYSMAKECIQTTLNIGLKYLGDTLPEIAFSYKNMGVIYGGKGDYKNEIINYNKALEILLNHGGSPEDIANIYNDIGFHYGNVGEYDKELSYYNKALDIFITIYGEDSDKFTEIYNNIGYCYGNKGNNRKELEYYQKVLALELKATDQNIDALARARNNIGYCYYFEGDYDKALLFYNKALNSWQEIFLEENLNISHSYNNIGSCYLHLKDFQKALNFFEKSLKIKVKLSKNEENVWAANVYSNISRSYLGLGDSKNGLENIVKALKIQKRFKKHIDAARSYGIMADFYVKEEPKKALFFYKKAKTSFINIFGNKHPYIGESCLNLGKYYLKQKKWNLAIRQFQNALTALVADFDDSNITTNPLLHNISSEITLLEVLRLKAETLETLYTNQPNTDEYLISAFNTYQLATKLIDTLRYDYTERSAQNLTENSMPVYEGAIRTAYELFKKNQGMEYVQLAFKIVQKSKAFLLVQALNDAEAKYFTGIPDSLIEKERILKINLANYQKQLNLARNKKDSSKIKGFQNILFEFSEEHKELIQKLELNYPNYYQLKHERYVSTINNIRRSLLDENSVLLEYFVGESSIYIFSLTNQEFHVYSIKKPFDFDNLVRNFRKSVGDYRFITDSISYANRLYINSAHRLYQLLLSKPLNEISIPPEKITIAPSGTLGYVNFDVLLTKPPMSTNEFNFKNLDYLIKDYQLSYIYSTATLINRRTTSGKRLTKLKFGGYASEYDSSYPINGDSMHHDLTAQLVRSGNLPLLGALKEVKKISQMTGGEAWVGKLSTERNFKKNADRYGILHLSMHALLNDTNPLFSQLLFTQSNDSIEDNLLNVMEIYNMRFNADLVVLSACNSGYGKIKRGEGIMSLARAFAYAGCPSIVMSLWQVPDDETFTLMVEFYTNILKGKSKDHALRSAKLHYLAQTENPSKAHPFFWAAFVPLGDMTDVQIDRPFSKLYILISGTFMFIVFLVLYFLFFRRRSKRKISVPTNEA</sequence>
<reference evidence="7" key="1">
    <citation type="submission" date="2023-06" db="EMBL/GenBank/DDBJ databases">
        <title>Genomic of Agaribacillus aureum.</title>
        <authorList>
            <person name="Wang G."/>
        </authorList>
    </citation>
    <scope>NUCLEOTIDE SEQUENCE</scope>
    <source>
        <strain evidence="7">BMA12</strain>
    </source>
</reference>
<dbReference type="PANTHER" id="PTHR45641:SF1">
    <property type="entry name" value="AAA+ ATPASE DOMAIN-CONTAINING PROTEIN"/>
    <property type="match status" value="1"/>
</dbReference>
<gene>
    <name evidence="7" type="ORF">QQ020_21595</name>
</gene>
<feature type="repeat" description="TPR" evidence="3">
    <location>
        <begin position="236"/>
        <end position="269"/>
    </location>
</feature>
<evidence type="ECO:0000256" key="3">
    <source>
        <dbReference type="PROSITE-ProRule" id="PRU00339"/>
    </source>
</evidence>
<name>A0ABT8LAI8_9BACT</name>
<dbReference type="PANTHER" id="PTHR45641">
    <property type="entry name" value="TETRATRICOPEPTIDE REPEAT PROTEIN (AFU_ORTHOLOGUE AFUA_6G03870)"/>
    <property type="match status" value="1"/>
</dbReference>
<feature type="repeat" description="TPR" evidence="3">
    <location>
        <begin position="194"/>
        <end position="227"/>
    </location>
</feature>
<dbReference type="Proteomes" id="UP001172083">
    <property type="component" value="Unassembled WGS sequence"/>
</dbReference>
<evidence type="ECO:0000259" key="6">
    <source>
        <dbReference type="Pfam" id="PF12770"/>
    </source>
</evidence>
<keyword evidence="5" id="KW-1133">Transmembrane helix</keyword>
<dbReference type="PROSITE" id="PS50293">
    <property type="entry name" value="TPR_REGION"/>
    <property type="match status" value="1"/>
</dbReference>
<evidence type="ECO:0000256" key="4">
    <source>
        <dbReference type="SAM" id="Coils"/>
    </source>
</evidence>
<feature type="repeat" description="TPR" evidence="3">
    <location>
        <begin position="278"/>
        <end position="311"/>
    </location>
</feature>
<dbReference type="Pfam" id="PF13424">
    <property type="entry name" value="TPR_12"/>
    <property type="match status" value="2"/>
</dbReference>
<evidence type="ECO:0000313" key="8">
    <source>
        <dbReference type="Proteomes" id="UP001172083"/>
    </source>
</evidence>
<evidence type="ECO:0000256" key="1">
    <source>
        <dbReference type="ARBA" id="ARBA00022737"/>
    </source>
</evidence>